<dbReference type="PANTHER" id="PTHR11941:SF54">
    <property type="entry name" value="ENOYL-COA HYDRATASE, MITOCHONDRIAL"/>
    <property type="match status" value="1"/>
</dbReference>
<dbReference type="PANTHER" id="PTHR11941">
    <property type="entry name" value="ENOYL-COA HYDRATASE-RELATED"/>
    <property type="match status" value="1"/>
</dbReference>
<dbReference type="PROSITE" id="PS00166">
    <property type="entry name" value="ENOYL_COA_HYDRATASE"/>
    <property type="match status" value="1"/>
</dbReference>
<dbReference type="RefSeq" id="WP_144852078.1">
    <property type="nucleotide sequence ID" value="NZ_VMRJ01000006.1"/>
</dbReference>
<evidence type="ECO:0000256" key="1">
    <source>
        <dbReference type="ARBA" id="ARBA00005254"/>
    </source>
</evidence>
<comment type="caution">
    <text evidence="4">The sequence shown here is derived from an EMBL/GenBank/DDBJ whole genome shotgun (WGS) entry which is preliminary data.</text>
</comment>
<dbReference type="InterPro" id="IPR029045">
    <property type="entry name" value="ClpP/crotonase-like_dom_sf"/>
</dbReference>
<dbReference type="GO" id="GO:0006635">
    <property type="term" value="P:fatty acid beta-oxidation"/>
    <property type="evidence" value="ECO:0007669"/>
    <property type="project" value="TreeGrafter"/>
</dbReference>
<protein>
    <submittedName>
        <fullName evidence="4">Enoyl-CoA hydratase</fullName>
    </submittedName>
</protein>
<dbReference type="Gene3D" id="3.90.226.10">
    <property type="entry name" value="2-enoyl-CoA Hydratase, Chain A, domain 1"/>
    <property type="match status" value="1"/>
</dbReference>
<evidence type="ECO:0000256" key="3">
    <source>
        <dbReference type="RuleBase" id="RU003707"/>
    </source>
</evidence>
<proteinExistence type="inferred from homology"/>
<evidence type="ECO:0000313" key="5">
    <source>
        <dbReference type="Proteomes" id="UP000317624"/>
    </source>
</evidence>
<sequence length="264" mass="27496">MAPTFDNLLYDLDAATGILTLTVNRPTKLNALNAATIADLGQAIRHARQDAAVRGILLTGSGEKAFVAGADIAELAQLSGPEAQEAAARGQAVFREFETSPKPVVAAVNGFALGGGCELAMACHIRVAAENARFGQPEVNLGLLPGYGGTQRLVQLVGKGKALELLLTADQVKADEALRLGLANHVVPQAELLGFCRSMLLKILTKAPIALGLTIDCVNTYFDQGGEAGYEAEAAAFGQAFGTADFKEGTAAFLEKRPAVFTGK</sequence>
<dbReference type="OrthoDB" id="8452484at2"/>
<dbReference type="InterPro" id="IPR014748">
    <property type="entry name" value="Enoyl-CoA_hydra_C"/>
</dbReference>
<keyword evidence="2" id="KW-0456">Lyase</keyword>
<evidence type="ECO:0000313" key="4">
    <source>
        <dbReference type="EMBL" id="TVT37792.1"/>
    </source>
</evidence>
<dbReference type="GO" id="GO:0016829">
    <property type="term" value="F:lyase activity"/>
    <property type="evidence" value="ECO:0007669"/>
    <property type="project" value="UniProtKB-KW"/>
</dbReference>
<dbReference type="Gene3D" id="1.10.12.10">
    <property type="entry name" value="Lyase 2-enoyl-coa Hydratase, Chain A, domain 2"/>
    <property type="match status" value="1"/>
</dbReference>
<reference evidence="4 5" key="1">
    <citation type="submission" date="2019-07" db="EMBL/GenBank/DDBJ databases">
        <title>Hymenobacter sp. straun FUR1 Genome sequencing and assembly.</title>
        <authorList>
            <person name="Chhetri G."/>
        </authorList>
    </citation>
    <scope>NUCLEOTIDE SEQUENCE [LARGE SCALE GENOMIC DNA]</scope>
    <source>
        <strain evidence="4 5">Fur1</strain>
    </source>
</reference>
<accession>A0A558BMQ8</accession>
<evidence type="ECO:0000256" key="2">
    <source>
        <dbReference type="ARBA" id="ARBA00023239"/>
    </source>
</evidence>
<keyword evidence="5" id="KW-1185">Reference proteome</keyword>
<dbReference type="Proteomes" id="UP000317624">
    <property type="component" value="Unassembled WGS sequence"/>
</dbReference>
<comment type="similarity">
    <text evidence="1 3">Belongs to the enoyl-CoA hydratase/isomerase family.</text>
</comment>
<dbReference type="EMBL" id="VMRJ01000006">
    <property type="protein sequence ID" value="TVT37792.1"/>
    <property type="molecule type" value="Genomic_DNA"/>
</dbReference>
<name>A0A558BMQ8_9BACT</name>
<dbReference type="InterPro" id="IPR001753">
    <property type="entry name" value="Enoyl-CoA_hydra/iso"/>
</dbReference>
<dbReference type="FunFam" id="3.90.226.10:FF:000009">
    <property type="entry name" value="Carnitinyl-CoA dehydratase"/>
    <property type="match status" value="1"/>
</dbReference>
<dbReference type="InterPro" id="IPR018376">
    <property type="entry name" value="Enoyl-CoA_hyd/isom_CS"/>
</dbReference>
<gene>
    <name evidence="4" type="ORF">FNT36_21730</name>
</gene>
<dbReference type="CDD" id="cd06558">
    <property type="entry name" value="crotonase-like"/>
    <property type="match status" value="1"/>
</dbReference>
<dbReference type="Pfam" id="PF00378">
    <property type="entry name" value="ECH_1"/>
    <property type="match status" value="1"/>
</dbReference>
<dbReference type="AlphaFoldDB" id="A0A558BMQ8"/>
<dbReference type="SUPFAM" id="SSF52096">
    <property type="entry name" value="ClpP/crotonase"/>
    <property type="match status" value="1"/>
</dbReference>
<organism evidence="4 5">
    <name type="scientific">Hymenobacter setariae</name>
    <dbReference type="NCBI Taxonomy" id="2594794"/>
    <lineage>
        <taxon>Bacteria</taxon>
        <taxon>Pseudomonadati</taxon>
        <taxon>Bacteroidota</taxon>
        <taxon>Cytophagia</taxon>
        <taxon>Cytophagales</taxon>
        <taxon>Hymenobacteraceae</taxon>
        <taxon>Hymenobacter</taxon>
    </lineage>
</organism>